<name>A0A6J2QK72_COTGO</name>
<dbReference type="Pfam" id="PF15091">
    <property type="entry name" value="DUF4554"/>
    <property type="match status" value="1"/>
</dbReference>
<dbReference type="GeneID" id="115014869"/>
<dbReference type="InterPro" id="IPR028040">
    <property type="entry name" value="TopoVIB-like"/>
</dbReference>
<dbReference type="PANTHER" id="PTHR14652:SF2">
    <property type="entry name" value="TYPE 2 DNA TOPOISOMERASE 6 SUBUNIT B-LIKE"/>
    <property type="match status" value="1"/>
</dbReference>
<keyword evidence="1" id="KW-1185">Reference proteome</keyword>
<dbReference type="CTD" id="79703"/>
<dbReference type="KEGG" id="cgob:115014869"/>
<dbReference type="AlphaFoldDB" id="A0A6J2QK72"/>
<reference evidence="2" key="1">
    <citation type="submission" date="2025-08" db="UniProtKB">
        <authorList>
            <consortium name="RefSeq"/>
        </authorList>
    </citation>
    <scope>IDENTIFICATION</scope>
</reference>
<evidence type="ECO:0000313" key="2">
    <source>
        <dbReference type="RefSeq" id="XP_029297835.1"/>
    </source>
</evidence>
<accession>A0A6J2QK72</accession>
<organism evidence="1 2">
    <name type="scientific">Cottoperca gobio</name>
    <name type="common">Frogmouth</name>
    <name type="synonym">Aphritis gobio</name>
    <dbReference type="NCBI Taxonomy" id="56716"/>
    <lineage>
        <taxon>Eukaryota</taxon>
        <taxon>Metazoa</taxon>
        <taxon>Chordata</taxon>
        <taxon>Craniata</taxon>
        <taxon>Vertebrata</taxon>
        <taxon>Euteleostomi</taxon>
        <taxon>Actinopterygii</taxon>
        <taxon>Neopterygii</taxon>
        <taxon>Teleostei</taxon>
        <taxon>Neoteleostei</taxon>
        <taxon>Acanthomorphata</taxon>
        <taxon>Eupercaria</taxon>
        <taxon>Perciformes</taxon>
        <taxon>Notothenioidei</taxon>
        <taxon>Bovichtidae</taxon>
        <taxon>Cottoperca</taxon>
    </lineage>
</organism>
<dbReference type="RefSeq" id="XP_029297835.1">
    <property type="nucleotide sequence ID" value="XM_029441975.1"/>
</dbReference>
<sequence>MLREIQQVLRFVQLLGKRRQQSGLNVKGGLLVLVWTETGPSVQSLNCAVAAAGPWCIGINMKALQPDLKECMFPCACPCLPPDPEELCAFTDLYGSLRLLLTFQMKDASPEWCARIETFLHTYSLANAKIKIHFKFKFSQQTFQRDFSVKIKNKAGGNQRSLILDVTCRTQPPECVKKGCWCQGGHPVLGDRLPLSIPPAAMDQGLFGELSIQAVTLLSPCVLQYPNLPTQLTHIQVLVYGPSNVPVTGPSTFFQNLPAHLDCQEVGLHGLHCSSFKDLVHSGGTVYTVEQENCEDPEQESSPAPIRQSLLLYIFLQHSDPFTYQLSDMMATEVLIERHLEDILNNNKQAVTKAVQTELKNTLKAQNQRKKNQQKMRSAAEVILGSSLSIVSSSSNMDFRNACLHSMKMSDTYDLSASLRESLRRVTSWKFTPKNICYSAQVEEYPESDEPTRTEI</sequence>
<dbReference type="GO" id="GO:0042138">
    <property type="term" value="P:meiotic DNA double-strand break formation"/>
    <property type="evidence" value="ECO:0007669"/>
    <property type="project" value="InterPro"/>
</dbReference>
<dbReference type="InParanoid" id="A0A6J2QK72"/>
<dbReference type="PANTHER" id="PTHR14652">
    <property type="entry name" value="TYPE 2 DNA TOPOISOMERASE 6 SUBUNIT B-LIKE"/>
    <property type="match status" value="1"/>
</dbReference>
<evidence type="ECO:0000313" key="1">
    <source>
        <dbReference type="Proteomes" id="UP000504630"/>
    </source>
</evidence>
<protein>
    <submittedName>
        <fullName evidence="2">Type 2 DNA topoisomerase 6 subunit B-like isoform X1</fullName>
    </submittedName>
</protein>
<gene>
    <name evidence="2" type="primary">top6bl</name>
</gene>
<proteinExistence type="predicted"/>
<dbReference type="Proteomes" id="UP000504630">
    <property type="component" value="Chromosome 10"/>
</dbReference>
<dbReference type="OrthoDB" id="8810337at2759"/>